<dbReference type="EMBL" id="QRWZ01000004">
    <property type="protein sequence ID" value="RGT61507.1"/>
    <property type="molecule type" value="Genomic_DNA"/>
</dbReference>
<accession>A0A413KLC4</accession>
<dbReference type="Gene3D" id="2.40.50.140">
    <property type="entry name" value="Nucleic acid-binding proteins"/>
    <property type="match status" value="1"/>
</dbReference>
<dbReference type="SMART" id="SM00322">
    <property type="entry name" value="KH"/>
    <property type="match status" value="2"/>
</dbReference>
<feature type="domain" description="K Homology" evidence="8">
    <location>
        <begin position="229"/>
        <end position="306"/>
    </location>
</feature>
<dbReference type="InterPro" id="IPR013735">
    <property type="entry name" value="TF_NusA_N"/>
</dbReference>
<dbReference type="Gene3D" id="3.30.1480.10">
    <property type="entry name" value="NusA, N-terminal domain"/>
    <property type="match status" value="1"/>
</dbReference>
<evidence type="ECO:0000313" key="13">
    <source>
        <dbReference type="Proteomes" id="UP001526076"/>
    </source>
</evidence>
<dbReference type="Proteomes" id="UP001526076">
    <property type="component" value="Unassembled WGS sequence"/>
</dbReference>
<evidence type="ECO:0000259" key="8">
    <source>
        <dbReference type="SMART" id="SM00322"/>
    </source>
</evidence>
<keyword evidence="1 7" id="KW-0806">Transcription termination</keyword>
<dbReference type="InterPro" id="IPR025249">
    <property type="entry name" value="TF_NusA_KH_1st"/>
</dbReference>
<evidence type="ECO:0000313" key="10">
    <source>
        <dbReference type="EMBL" id="MCW1072228.1"/>
    </source>
</evidence>
<dbReference type="SUPFAM" id="SSF69705">
    <property type="entry name" value="Transcription factor NusA, N-terminal domain"/>
    <property type="match status" value="1"/>
</dbReference>
<dbReference type="PANTHER" id="PTHR22648:SF0">
    <property type="entry name" value="TRANSCRIPTION TERMINATION_ANTITERMINATION PROTEIN NUSA"/>
    <property type="match status" value="1"/>
</dbReference>
<comment type="similarity">
    <text evidence="7">Belongs to the NusA family.</text>
</comment>
<evidence type="ECO:0000256" key="3">
    <source>
        <dbReference type="ARBA" id="ARBA00022814"/>
    </source>
</evidence>
<evidence type="ECO:0000256" key="6">
    <source>
        <dbReference type="ARBA" id="ARBA00023163"/>
    </source>
</evidence>
<dbReference type="InterPro" id="IPR030842">
    <property type="entry name" value="TF_NusA_bacterial"/>
</dbReference>
<name>A0A413KLC4_STRAP</name>
<keyword evidence="3 7" id="KW-0889">Transcription antitermination</keyword>
<keyword evidence="6 7" id="KW-0804">Transcription</keyword>
<dbReference type="NCBIfam" id="TIGR01953">
    <property type="entry name" value="NusA"/>
    <property type="match status" value="1"/>
</dbReference>
<dbReference type="RefSeq" id="WP_042754019.1">
    <property type="nucleotide sequence ID" value="NZ_CP118029.1"/>
</dbReference>
<comment type="subcellular location">
    <subcellularLocation>
        <location evidence="7">Cytoplasm</location>
    </subcellularLocation>
</comment>
<protein>
    <recommendedName>
        <fullName evidence="7">Transcription termination/antitermination protein NusA</fullName>
    </recommendedName>
</protein>
<reference evidence="11 12" key="1">
    <citation type="submission" date="2018-08" db="EMBL/GenBank/DDBJ databases">
        <title>A genome reference for cultivated species of the human gut microbiota.</title>
        <authorList>
            <person name="Zou Y."/>
            <person name="Xue W."/>
            <person name="Luo G."/>
        </authorList>
    </citation>
    <scope>NUCLEOTIDE SEQUENCE [LARGE SCALE GENOMIC DNA]</scope>
    <source>
        <strain evidence="11 12">AF18-38</strain>
    </source>
</reference>
<dbReference type="SUPFAM" id="SSF50249">
    <property type="entry name" value="Nucleic acid-binding proteins"/>
    <property type="match status" value="1"/>
</dbReference>
<dbReference type="PANTHER" id="PTHR22648">
    <property type="entry name" value="TRANSCRIPTION TERMINATION FACTOR NUSA"/>
    <property type="match status" value="1"/>
</dbReference>
<dbReference type="Gene3D" id="3.30.300.20">
    <property type="match status" value="2"/>
</dbReference>
<gene>
    <name evidence="7 9" type="primary">nusA</name>
    <name evidence="11" type="ORF">DWX18_04735</name>
    <name evidence="9" type="ORF">OJ597_00920</name>
    <name evidence="10" type="ORF">OJ930_04035</name>
</gene>
<dbReference type="GO" id="GO:0003700">
    <property type="term" value="F:DNA-binding transcription factor activity"/>
    <property type="evidence" value="ECO:0007669"/>
    <property type="project" value="InterPro"/>
</dbReference>
<dbReference type="InterPro" id="IPR010213">
    <property type="entry name" value="TF_NusA"/>
</dbReference>
<dbReference type="GO" id="GO:0003723">
    <property type="term" value="F:RNA binding"/>
    <property type="evidence" value="ECO:0007669"/>
    <property type="project" value="UniProtKB-UniRule"/>
</dbReference>
<organism evidence="11 12">
    <name type="scientific">Streptococcus anginosus</name>
    <dbReference type="NCBI Taxonomy" id="1328"/>
    <lineage>
        <taxon>Bacteria</taxon>
        <taxon>Bacillati</taxon>
        <taxon>Bacillota</taxon>
        <taxon>Bacilli</taxon>
        <taxon>Lactobacillales</taxon>
        <taxon>Streptococcaceae</taxon>
        <taxon>Streptococcus</taxon>
        <taxon>Streptococcus anginosus group</taxon>
    </lineage>
</organism>
<evidence type="ECO:0000256" key="4">
    <source>
        <dbReference type="ARBA" id="ARBA00022884"/>
    </source>
</evidence>
<dbReference type="GO" id="GO:0031564">
    <property type="term" value="P:transcription antitermination"/>
    <property type="evidence" value="ECO:0007669"/>
    <property type="project" value="UniProtKB-UniRule"/>
</dbReference>
<dbReference type="CDD" id="cd04455">
    <property type="entry name" value="S1_NusA"/>
    <property type="match status" value="1"/>
</dbReference>
<dbReference type="FunFam" id="2.40.50.140:FF:000058">
    <property type="entry name" value="Transcription termination/antitermination protein NusA"/>
    <property type="match status" value="1"/>
</dbReference>
<dbReference type="Pfam" id="PF08529">
    <property type="entry name" value="NusA_N"/>
    <property type="match status" value="1"/>
</dbReference>
<dbReference type="InterPro" id="IPR012340">
    <property type="entry name" value="NA-bd_OB-fold"/>
</dbReference>
<evidence type="ECO:0000256" key="5">
    <source>
        <dbReference type="ARBA" id="ARBA00023015"/>
    </source>
</evidence>
<dbReference type="GO" id="GO:0005829">
    <property type="term" value="C:cytosol"/>
    <property type="evidence" value="ECO:0007669"/>
    <property type="project" value="TreeGrafter"/>
</dbReference>
<keyword evidence="2 7" id="KW-0963">Cytoplasm</keyword>
<evidence type="ECO:0000313" key="9">
    <source>
        <dbReference type="EMBL" id="MCW1041066.1"/>
    </source>
</evidence>
<comment type="function">
    <text evidence="7">Participates in both transcription termination and antitermination.</text>
</comment>
<keyword evidence="5 7" id="KW-0805">Transcription regulation</keyword>
<evidence type="ECO:0000256" key="7">
    <source>
        <dbReference type="HAMAP-Rule" id="MF_00945"/>
    </source>
</evidence>
<keyword evidence="4 7" id="KW-0694">RNA-binding</keyword>
<evidence type="ECO:0000256" key="1">
    <source>
        <dbReference type="ARBA" id="ARBA00022472"/>
    </source>
</evidence>
<dbReference type="Pfam" id="PF13184">
    <property type="entry name" value="KH_NusA_1st"/>
    <property type="match status" value="1"/>
</dbReference>
<dbReference type="FunFam" id="3.30.300.20:FF:000005">
    <property type="entry name" value="Transcription termination/antitermination protein NusA"/>
    <property type="match status" value="1"/>
</dbReference>
<evidence type="ECO:0000313" key="12">
    <source>
        <dbReference type="Proteomes" id="UP000284046"/>
    </source>
</evidence>
<dbReference type="EMBL" id="JAPAIK010000018">
    <property type="protein sequence ID" value="MCW1072228.1"/>
    <property type="molecule type" value="Genomic_DNA"/>
</dbReference>
<dbReference type="InterPro" id="IPR015946">
    <property type="entry name" value="KH_dom-like_a/b"/>
</dbReference>
<sequence length="397" mass="44768">MSKEMLEAFRILEEDKGIKKEDIIEAVTESLRSAYRRRYGQADSAAIEFNEKTGDFRVYTVREVVDEVFDSRLEISLKDALAISSAYELGDKIKFEEAPAEFGRVAAQSAKQTIMEKMRKQTRAITYNKYKEHENEIMSGTVERFDNRFIYVNLGSIEAQLSKQDQIPGEVFASHDRIEVFVYKVEDNPRGVNVFVSRSHPEMIKRLMEQEIPEVYDGTVEIMSVSREAGDRTKVAVRSHNPNVDAIGTIVGRGGANIKKITSKFHPAKYDAKSYRMIPIEENIDVIEWVADPAEFIYNAIAPAEVDQVIFDSQDSKHALVVVPDNKLSLAIGRRGQNVRLAAHLTGYRIDIKSASEFEAMEEAGELGGFAEEVEEFTAVESPVETEFVESEVEAAD</sequence>
<dbReference type="SUPFAM" id="SSF54814">
    <property type="entry name" value="Prokaryotic type KH domain (KH-domain type II)"/>
    <property type="match status" value="2"/>
</dbReference>
<dbReference type="Pfam" id="PF26594">
    <property type="entry name" value="KH_NusA_2nd"/>
    <property type="match status" value="1"/>
</dbReference>
<comment type="caution">
    <text evidence="11">The sequence shown here is derived from an EMBL/GenBank/DDBJ whole genome shotgun (WGS) entry which is preliminary data.</text>
</comment>
<dbReference type="InterPro" id="IPR009019">
    <property type="entry name" value="KH_sf_prok-type"/>
</dbReference>
<comment type="subunit">
    <text evidence="7">Monomer. Binds directly to the core enzyme of the DNA-dependent RNA polymerase and to nascent RNA.</text>
</comment>
<dbReference type="EMBL" id="JAPAHU010000001">
    <property type="protein sequence ID" value="MCW1041066.1"/>
    <property type="molecule type" value="Genomic_DNA"/>
</dbReference>
<evidence type="ECO:0000313" key="11">
    <source>
        <dbReference type="EMBL" id="RGT61507.1"/>
    </source>
</evidence>
<dbReference type="FunFam" id="3.30.1480.10:FF:000002">
    <property type="entry name" value="Transcription termination/antitermination protein NusA"/>
    <property type="match status" value="1"/>
</dbReference>
<dbReference type="GO" id="GO:0006353">
    <property type="term" value="P:DNA-templated transcription termination"/>
    <property type="evidence" value="ECO:0007669"/>
    <property type="project" value="UniProtKB-UniRule"/>
</dbReference>
<dbReference type="InterPro" id="IPR004087">
    <property type="entry name" value="KH_dom"/>
</dbReference>
<proteinExistence type="inferred from homology"/>
<dbReference type="CDD" id="cd22529">
    <property type="entry name" value="KH-II_NusA_rpt2"/>
    <property type="match status" value="1"/>
</dbReference>
<dbReference type="Proteomes" id="UP000284046">
    <property type="component" value="Unassembled WGS sequence"/>
</dbReference>
<dbReference type="InterPro" id="IPR036555">
    <property type="entry name" value="NusA_N_sf"/>
</dbReference>
<reference evidence="9 13" key="2">
    <citation type="submission" date="2022-10" db="EMBL/GenBank/DDBJ databases">
        <title>Comparative genomic study of S. anginosus.</title>
        <authorList>
            <person name="Prasad A."/>
            <person name="Ene A."/>
            <person name="Jablonska S."/>
            <person name="Du J."/>
            <person name="Wolfe A.J."/>
            <person name="Putonti C."/>
        </authorList>
    </citation>
    <scope>NUCLEOTIDE SEQUENCE [LARGE SCALE GENOMIC DNA]</scope>
    <source>
        <strain evidence="10">UMB6888</strain>
        <strain evidence="9 13">UMB9231</strain>
    </source>
</reference>
<dbReference type="PROSITE" id="PS50084">
    <property type="entry name" value="KH_TYPE_1"/>
    <property type="match status" value="1"/>
</dbReference>
<dbReference type="HAMAP" id="MF_00945_B">
    <property type="entry name" value="NusA_B"/>
    <property type="match status" value="1"/>
</dbReference>
<dbReference type="AlphaFoldDB" id="A0A413KLC4"/>
<dbReference type="InterPro" id="IPR058582">
    <property type="entry name" value="KH_NusA_2nd"/>
</dbReference>
<dbReference type="Proteomes" id="UP001208853">
    <property type="component" value="Unassembled WGS sequence"/>
</dbReference>
<evidence type="ECO:0000256" key="2">
    <source>
        <dbReference type="ARBA" id="ARBA00022490"/>
    </source>
</evidence>
<feature type="domain" description="K Homology" evidence="8">
    <location>
        <begin position="315"/>
        <end position="373"/>
    </location>
</feature>
<keyword evidence="13" id="KW-1185">Reference proteome</keyword>